<evidence type="ECO:0000313" key="3">
    <source>
        <dbReference type="Proteomes" id="UP000192257"/>
    </source>
</evidence>
<dbReference type="VEuPathDB" id="TriTrypDB:TM35_000033970"/>
<proteinExistence type="predicted"/>
<keyword evidence="1" id="KW-0175">Coiled coil</keyword>
<sequence>MCAFALSNCEAFTVLPLESALLSSENGIWQPSGGIMLKEGVACARANQGDCENCVNETVAVCTFDYGKHFSIHQTKFPFCGNRGVVVDGKLLCPLNNVSVNASATNFTVVSYEGQSSLVETVEEGTMLSFVYWPGEEMVKIEFKGNSIHFPEDNTYFMNAVVTHADSSTNHILFASTDGYTWKASSEVPLEVNEKSAIIREARQKIKISNFTSSEHHFVSSGHKGRWWDSIKSLNVSVPPASVVFSSGVVIESGMTNISVPLKLTATVNGNSKKKVLNLIDLYKNVTGSSQIPENFANDCKDGKSCLTSSYVSLMKVNDSHIVAMFDFIPLNSQRHSLAIISLEIDDSEEKNKILEEKRKAEENARIREEAWKKAQEENAERKRNERREKRRKERERRERFVVADAENIALATSRFVEDGEMIVVRDVFEDMIDIEKSTFFW</sequence>
<dbReference type="EMBL" id="NBCO01000003">
    <property type="protein sequence ID" value="ORC92644.1"/>
    <property type="molecule type" value="Genomic_DNA"/>
</dbReference>
<dbReference type="OrthoDB" id="250678at2759"/>
<comment type="caution">
    <text evidence="2">The sequence shown here is derived from an EMBL/GenBank/DDBJ whole genome shotgun (WGS) entry which is preliminary data.</text>
</comment>
<feature type="coiled-coil region" evidence="1">
    <location>
        <begin position="338"/>
        <end position="397"/>
    </location>
</feature>
<dbReference type="AlphaFoldDB" id="A0A1X0P6U2"/>
<reference evidence="2 3" key="1">
    <citation type="submission" date="2017-03" db="EMBL/GenBank/DDBJ databases">
        <title>An alternative strategy for trypanosome survival in the mammalian bloodstream revealed through genome and transcriptome analysis of the ubiquitous bovine parasite Trypanosoma (Megatrypanum) theileri.</title>
        <authorList>
            <person name="Kelly S."/>
            <person name="Ivens A."/>
            <person name="Mott A."/>
            <person name="O'Neill E."/>
            <person name="Emms D."/>
            <person name="Macleod O."/>
            <person name="Voorheis P."/>
            <person name="Matthews J."/>
            <person name="Matthews K."/>
            <person name="Carrington M."/>
        </authorList>
    </citation>
    <scope>NUCLEOTIDE SEQUENCE [LARGE SCALE GENOMIC DNA]</scope>
    <source>
        <strain evidence="2">Edinburgh</strain>
    </source>
</reference>
<evidence type="ECO:0000256" key="1">
    <source>
        <dbReference type="SAM" id="Coils"/>
    </source>
</evidence>
<evidence type="ECO:0000313" key="2">
    <source>
        <dbReference type="EMBL" id="ORC92644.1"/>
    </source>
</evidence>
<name>A0A1X0P6U2_9TRYP</name>
<dbReference type="RefSeq" id="XP_028886710.1">
    <property type="nucleotide sequence ID" value="XM_029022164.1"/>
</dbReference>
<dbReference type="Proteomes" id="UP000192257">
    <property type="component" value="Unassembled WGS sequence"/>
</dbReference>
<keyword evidence="3" id="KW-1185">Reference proteome</keyword>
<organism evidence="2 3">
    <name type="scientific">Trypanosoma theileri</name>
    <dbReference type="NCBI Taxonomy" id="67003"/>
    <lineage>
        <taxon>Eukaryota</taxon>
        <taxon>Discoba</taxon>
        <taxon>Euglenozoa</taxon>
        <taxon>Kinetoplastea</taxon>
        <taxon>Metakinetoplastina</taxon>
        <taxon>Trypanosomatida</taxon>
        <taxon>Trypanosomatidae</taxon>
        <taxon>Trypanosoma</taxon>
    </lineage>
</organism>
<gene>
    <name evidence="2" type="ORF">TM35_000033970</name>
</gene>
<accession>A0A1X0P6U2</accession>
<protein>
    <submittedName>
        <fullName evidence="2">Uncharacterized protein</fullName>
    </submittedName>
</protein>
<dbReference type="GeneID" id="39981944"/>